<keyword evidence="1" id="KW-0812">Transmembrane</keyword>
<evidence type="ECO:0000313" key="2">
    <source>
        <dbReference type="EMBL" id="KZS97121.1"/>
    </source>
</evidence>
<keyword evidence="3" id="KW-1185">Reference proteome</keyword>
<gene>
    <name evidence="2" type="ORF">SISNIDRAFT_463073</name>
</gene>
<evidence type="ECO:0000313" key="3">
    <source>
        <dbReference type="Proteomes" id="UP000076722"/>
    </source>
</evidence>
<organism evidence="2 3">
    <name type="scientific">Sistotremastrum niveocremeum HHB9708</name>
    <dbReference type="NCBI Taxonomy" id="1314777"/>
    <lineage>
        <taxon>Eukaryota</taxon>
        <taxon>Fungi</taxon>
        <taxon>Dikarya</taxon>
        <taxon>Basidiomycota</taxon>
        <taxon>Agaricomycotina</taxon>
        <taxon>Agaricomycetes</taxon>
        <taxon>Sistotremastrales</taxon>
        <taxon>Sistotremastraceae</taxon>
        <taxon>Sertulicium</taxon>
        <taxon>Sertulicium niveocremeum</taxon>
    </lineage>
</organism>
<dbReference type="AlphaFoldDB" id="A0A164YPV4"/>
<evidence type="ECO:0000256" key="1">
    <source>
        <dbReference type="SAM" id="Phobius"/>
    </source>
</evidence>
<reference evidence="2 3" key="1">
    <citation type="journal article" date="2016" name="Mol. Biol. Evol.">
        <title>Comparative Genomics of Early-Diverging Mushroom-Forming Fungi Provides Insights into the Origins of Lignocellulose Decay Capabilities.</title>
        <authorList>
            <person name="Nagy L.G."/>
            <person name="Riley R."/>
            <person name="Tritt A."/>
            <person name="Adam C."/>
            <person name="Daum C."/>
            <person name="Floudas D."/>
            <person name="Sun H."/>
            <person name="Yadav J.S."/>
            <person name="Pangilinan J."/>
            <person name="Larsson K.H."/>
            <person name="Matsuura K."/>
            <person name="Barry K."/>
            <person name="Labutti K."/>
            <person name="Kuo R."/>
            <person name="Ohm R.A."/>
            <person name="Bhattacharya S.S."/>
            <person name="Shirouzu T."/>
            <person name="Yoshinaga Y."/>
            <person name="Martin F.M."/>
            <person name="Grigoriev I.V."/>
            <person name="Hibbett D.S."/>
        </authorList>
    </citation>
    <scope>NUCLEOTIDE SEQUENCE [LARGE SCALE GENOMIC DNA]</scope>
    <source>
        <strain evidence="2 3">HHB9708</strain>
    </source>
</reference>
<sequence length="330" mass="35769">MPSTPVVVLPHVSAECTKNSVWQHLNGTNGKGPCEIANGMAHPYDLAGNDPSVSPPYTGPSAHEATPCACSYEMYNAFSACAACQSEMGHNSTVMASWVSYKHWIRNCGNHNTSLTYPFNISTSYPLWLSHLPSGGGMGKFNLSKALGPELSTRVTIKTSPVESNDEKLQAKTHSTRARLIGGILGGIFGLIVLICFLFWILRRRRQKMKAAIPALVPWTGPTNVQRVPRTLPITTGKSSGFSRLEDGNNTGFNVPHPALDTSGQPCDAVLGRRDDHALRLLNRLMPFLWPPRRVDNGAQPPPPYLDVVHVDCDSTRRDAVGGHPSQPGG</sequence>
<keyword evidence="1" id="KW-0472">Membrane</keyword>
<name>A0A164YPV4_9AGAM</name>
<dbReference type="STRING" id="1314777.A0A164YPV4"/>
<proteinExistence type="predicted"/>
<dbReference type="Proteomes" id="UP000076722">
    <property type="component" value="Unassembled WGS sequence"/>
</dbReference>
<protein>
    <submittedName>
        <fullName evidence="2">Uncharacterized protein</fullName>
    </submittedName>
</protein>
<accession>A0A164YPV4</accession>
<keyword evidence="1" id="KW-1133">Transmembrane helix</keyword>
<dbReference type="EMBL" id="KV419397">
    <property type="protein sequence ID" value="KZS97121.1"/>
    <property type="molecule type" value="Genomic_DNA"/>
</dbReference>
<feature type="transmembrane region" description="Helical" evidence="1">
    <location>
        <begin position="180"/>
        <end position="202"/>
    </location>
</feature>